<dbReference type="Gene3D" id="3.30.950.10">
    <property type="entry name" value="Methyltransferase, Cobalt-precorrin-4 Transmethylase, Domain 2"/>
    <property type="match status" value="1"/>
</dbReference>
<evidence type="ECO:0000256" key="3">
    <source>
        <dbReference type="ARBA" id="ARBA00022603"/>
    </source>
</evidence>
<dbReference type="EMBL" id="VKGC01000012">
    <property type="protein sequence ID" value="TSA83093.1"/>
    <property type="molecule type" value="Genomic_DNA"/>
</dbReference>
<comment type="caution">
    <text evidence="8">The sequence shown here is derived from an EMBL/GenBank/DDBJ whole genome shotgun (WGS) entry which is preliminary data.</text>
</comment>
<evidence type="ECO:0000256" key="6">
    <source>
        <dbReference type="HAMAP-Rule" id="MF_01877"/>
    </source>
</evidence>
<dbReference type="Proteomes" id="UP000319322">
    <property type="component" value="Unassembled WGS sequence"/>
</dbReference>
<dbReference type="InterPro" id="IPR014777">
    <property type="entry name" value="4pyrrole_Mease_sub1"/>
</dbReference>
<keyword evidence="1 6" id="KW-0963">Cytoplasm</keyword>
<dbReference type="InterPro" id="IPR018063">
    <property type="entry name" value="SAM_MeTrfase_RsmI_CS"/>
</dbReference>
<accession>A0A553US98</accession>
<evidence type="ECO:0000256" key="5">
    <source>
        <dbReference type="ARBA" id="ARBA00022691"/>
    </source>
</evidence>
<dbReference type="SUPFAM" id="SSF53790">
    <property type="entry name" value="Tetrapyrrole methylase"/>
    <property type="match status" value="1"/>
</dbReference>
<comment type="catalytic activity">
    <reaction evidence="6">
        <text>cytidine(1402) in 16S rRNA + S-adenosyl-L-methionine = 2'-O-methylcytidine(1402) in 16S rRNA + S-adenosyl-L-homocysteine + H(+)</text>
        <dbReference type="Rhea" id="RHEA:42924"/>
        <dbReference type="Rhea" id="RHEA-COMP:10285"/>
        <dbReference type="Rhea" id="RHEA-COMP:10286"/>
        <dbReference type="ChEBI" id="CHEBI:15378"/>
        <dbReference type="ChEBI" id="CHEBI:57856"/>
        <dbReference type="ChEBI" id="CHEBI:59789"/>
        <dbReference type="ChEBI" id="CHEBI:74495"/>
        <dbReference type="ChEBI" id="CHEBI:82748"/>
        <dbReference type="EC" id="2.1.1.198"/>
    </reaction>
</comment>
<reference evidence="8" key="1">
    <citation type="submission" date="2019-07" db="EMBL/GenBank/DDBJ databases">
        <title>Helicobacter labacensis sp. nov., Helicobacter mehlei sp. nov. and Helicobacter vulpis sp. nov., isolated from gastric mucosa of red fox (Vulpis vulpis).</title>
        <authorList>
            <person name="Kusar D."/>
            <person name="Gruntar I."/>
            <person name="Pate M."/>
            <person name="Zajc U."/>
            <person name="Ocepek M."/>
        </authorList>
    </citation>
    <scope>NUCLEOTIDE SEQUENCE [LARGE SCALE GENOMIC DNA]</scope>
    <source>
        <strain evidence="8">L8b</strain>
    </source>
</reference>
<dbReference type="InterPro" id="IPR014776">
    <property type="entry name" value="4pyrrole_Mease_sub2"/>
</dbReference>
<evidence type="ECO:0000313" key="8">
    <source>
        <dbReference type="EMBL" id="TSA83093.1"/>
    </source>
</evidence>
<dbReference type="OrthoDB" id="9809084at2"/>
<dbReference type="EC" id="2.1.1.198" evidence="6"/>
<feature type="domain" description="Tetrapyrrole methylase" evidence="7">
    <location>
        <begin position="1"/>
        <end position="214"/>
    </location>
</feature>
<dbReference type="PROSITE" id="PS01296">
    <property type="entry name" value="RSMI"/>
    <property type="match status" value="1"/>
</dbReference>
<evidence type="ECO:0000259" key="7">
    <source>
        <dbReference type="Pfam" id="PF00590"/>
    </source>
</evidence>
<evidence type="ECO:0000256" key="2">
    <source>
        <dbReference type="ARBA" id="ARBA00022552"/>
    </source>
</evidence>
<dbReference type="Pfam" id="PF00590">
    <property type="entry name" value="TP_methylase"/>
    <property type="match status" value="1"/>
</dbReference>
<keyword evidence="3 6" id="KW-0489">Methyltransferase</keyword>
<dbReference type="InterPro" id="IPR000878">
    <property type="entry name" value="4pyrrol_Mease"/>
</dbReference>
<keyword evidence="2 6" id="KW-0698">rRNA processing</keyword>
<comment type="subcellular location">
    <subcellularLocation>
        <location evidence="6">Cytoplasm</location>
    </subcellularLocation>
</comment>
<dbReference type="RefSeq" id="WP_120955985.1">
    <property type="nucleotide sequence ID" value="NZ_QXQP01000041.1"/>
</dbReference>
<dbReference type="PIRSF" id="PIRSF005917">
    <property type="entry name" value="MTase_YraL"/>
    <property type="match status" value="1"/>
</dbReference>
<dbReference type="NCBIfam" id="TIGR00096">
    <property type="entry name" value="16S rRNA (cytidine(1402)-2'-O)-methyltransferase"/>
    <property type="match status" value="1"/>
</dbReference>
<dbReference type="InterPro" id="IPR008189">
    <property type="entry name" value="rRNA_ssu_MeTfrase_I"/>
</dbReference>
<reference evidence="8" key="2">
    <citation type="submission" date="2019-07" db="EMBL/GenBank/DDBJ databases">
        <authorList>
            <person name="Papic B."/>
        </authorList>
    </citation>
    <scope>NUCLEOTIDE SEQUENCE [LARGE SCALE GENOMIC DNA]</scope>
    <source>
        <strain evidence="8">L8b</strain>
    </source>
</reference>
<evidence type="ECO:0000313" key="9">
    <source>
        <dbReference type="Proteomes" id="UP000319322"/>
    </source>
</evidence>
<keyword evidence="9" id="KW-1185">Reference proteome</keyword>
<proteinExistence type="inferred from homology"/>
<dbReference type="HAMAP" id="MF_01877">
    <property type="entry name" value="16SrRNA_methyltr_I"/>
    <property type="match status" value="1"/>
</dbReference>
<evidence type="ECO:0000256" key="1">
    <source>
        <dbReference type="ARBA" id="ARBA00022490"/>
    </source>
</evidence>
<sequence length="285" mass="31856">MLTLLPTPIGNLKDMTWRALEALVSCDVFLCEDVRVTKRLLFLLEQQTWAQGILQTGSKPLKQKPFMSFHSHNQEAFLKQVEPSFFRDRHVIFASDAGMPCVSDPGARLVSFAQEHNIAYEVLPGASACVGAYSASGFESAGFCFVGFLPPKLHDRRAKIAQLLAETPKVLVFYESPHRLLDTLEDLAQIAHQSALFAIKEMTKLHECFFKGSVLEVSQQIRALGRKALQGEWVLVLQNREKREPSLPLSSIEQMELPPKIKAKLVAKTLGVSPKEVYTPTHKEG</sequence>
<gene>
    <name evidence="6 8" type="primary">rsmI</name>
    <name evidence="8" type="ORF">FNE76_05425</name>
</gene>
<dbReference type="PANTHER" id="PTHR46111:SF1">
    <property type="entry name" value="RIBOSOMAL RNA SMALL SUBUNIT METHYLTRANSFERASE I"/>
    <property type="match status" value="1"/>
</dbReference>
<keyword evidence="4 6" id="KW-0808">Transferase</keyword>
<dbReference type="Gene3D" id="3.40.1010.10">
    <property type="entry name" value="Cobalt-precorrin-4 Transmethylase, Domain 1"/>
    <property type="match status" value="1"/>
</dbReference>
<dbReference type="GO" id="GO:0070677">
    <property type="term" value="F:rRNA (cytosine-2'-O-)-methyltransferase activity"/>
    <property type="evidence" value="ECO:0007669"/>
    <property type="project" value="UniProtKB-UniRule"/>
</dbReference>
<comment type="function">
    <text evidence="6">Catalyzes the 2'-O-methylation of the ribose of cytidine 1402 (C1402) in 16S rRNA.</text>
</comment>
<organism evidence="8 9">
    <name type="scientific">Helicobacter mehlei</name>
    <dbReference type="NCBI Taxonomy" id="2316080"/>
    <lineage>
        <taxon>Bacteria</taxon>
        <taxon>Pseudomonadati</taxon>
        <taxon>Campylobacterota</taxon>
        <taxon>Epsilonproteobacteria</taxon>
        <taxon>Campylobacterales</taxon>
        <taxon>Helicobacteraceae</taxon>
        <taxon>Helicobacter</taxon>
    </lineage>
</organism>
<dbReference type="AlphaFoldDB" id="A0A553US98"/>
<dbReference type="CDD" id="cd11648">
    <property type="entry name" value="RsmI"/>
    <property type="match status" value="1"/>
</dbReference>
<dbReference type="PANTHER" id="PTHR46111">
    <property type="entry name" value="RIBOSOMAL RNA SMALL SUBUNIT METHYLTRANSFERASE I"/>
    <property type="match status" value="1"/>
</dbReference>
<dbReference type="InterPro" id="IPR035996">
    <property type="entry name" value="4pyrrol_Methylase_sf"/>
</dbReference>
<dbReference type="FunFam" id="3.30.950.10:FF:000002">
    <property type="entry name" value="Ribosomal RNA small subunit methyltransferase I"/>
    <property type="match status" value="1"/>
</dbReference>
<dbReference type="GO" id="GO:0005737">
    <property type="term" value="C:cytoplasm"/>
    <property type="evidence" value="ECO:0007669"/>
    <property type="project" value="UniProtKB-SubCell"/>
</dbReference>
<keyword evidence="5 6" id="KW-0949">S-adenosyl-L-methionine</keyword>
<evidence type="ECO:0000256" key="4">
    <source>
        <dbReference type="ARBA" id="ARBA00022679"/>
    </source>
</evidence>
<name>A0A553US98_9HELI</name>
<protein>
    <recommendedName>
        <fullName evidence="6">Ribosomal RNA small subunit methyltransferase I</fullName>
        <ecNumber evidence="6">2.1.1.198</ecNumber>
    </recommendedName>
    <alternativeName>
        <fullName evidence="6">16S rRNA 2'-O-ribose C1402 methyltransferase</fullName>
    </alternativeName>
    <alternativeName>
        <fullName evidence="6">rRNA (cytidine-2'-O-)-methyltransferase RsmI</fullName>
    </alternativeName>
</protein>
<comment type="similarity">
    <text evidence="6">Belongs to the methyltransferase superfamily. RsmI family.</text>
</comment>